<evidence type="ECO:0000313" key="3">
    <source>
        <dbReference type="Proteomes" id="UP000198771"/>
    </source>
</evidence>
<evidence type="ECO:0000256" key="1">
    <source>
        <dbReference type="SAM" id="Phobius"/>
    </source>
</evidence>
<proteinExistence type="predicted"/>
<accession>A0A1G6AHJ2</accession>
<protein>
    <submittedName>
        <fullName evidence="2">Nickel transport protein</fullName>
    </submittedName>
</protein>
<evidence type="ECO:0000313" key="2">
    <source>
        <dbReference type="EMBL" id="SDB07878.1"/>
    </source>
</evidence>
<dbReference type="Proteomes" id="UP000198771">
    <property type="component" value="Unassembled WGS sequence"/>
</dbReference>
<keyword evidence="1" id="KW-1133">Transmembrane helix</keyword>
<feature type="transmembrane region" description="Helical" evidence="1">
    <location>
        <begin position="141"/>
        <end position="160"/>
    </location>
</feature>
<gene>
    <name evidence="2" type="ORF">SAMN05660653_00343</name>
</gene>
<dbReference type="AlphaFoldDB" id="A0A1G6AHJ2"/>
<keyword evidence="1" id="KW-0812">Transmembrane</keyword>
<sequence length="164" mass="17694">MRSFRTSTLTLLAVILFIGQCPNLLHGHGALMKFTPAPGIVVHAKYDNGQPMSEAQITVYAPDNPARPWLVGQADPEGRFAFVPDPAIPGTWAVQARQAGHGAIIHISTDETRSDIPDPMVNTTTPQFNQTSQGITPIQKGLMAGAIVWGCVGTALFFSCRRRT</sequence>
<keyword evidence="3" id="KW-1185">Reference proteome</keyword>
<dbReference type="EMBL" id="FMXO01000002">
    <property type="protein sequence ID" value="SDB07878.1"/>
    <property type="molecule type" value="Genomic_DNA"/>
</dbReference>
<keyword evidence="1" id="KW-0472">Membrane</keyword>
<organism evidence="2 3">
    <name type="scientific">Desulfonatronum thiosulfatophilum</name>
    <dbReference type="NCBI Taxonomy" id="617002"/>
    <lineage>
        <taxon>Bacteria</taxon>
        <taxon>Pseudomonadati</taxon>
        <taxon>Thermodesulfobacteriota</taxon>
        <taxon>Desulfovibrionia</taxon>
        <taxon>Desulfovibrionales</taxon>
        <taxon>Desulfonatronaceae</taxon>
        <taxon>Desulfonatronum</taxon>
    </lineage>
</organism>
<dbReference type="STRING" id="617002.SAMN05660653_00343"/>
<reference evidence="2 3" key="1">
    <citation type="submission" date="2016-10" db="EMBL/GenBank/DDBJ databases">
        <authorList>
            <person name="de Groot N.N."/>
        </authorList>
    </citation>
    <scope>NUCLEOTIDE SEQUENCE [LARGE SCALE GENOMIC DNA]</scope>
    <source>
        <strain evidence="2 3">ASO4-2</strain>
    </source>
</reference>
<name>A0A1G6AHJ2_9BACT</name>